<gene>
    <name evidence="1" type="ORF">ACFOW8_23720</name>
</gene>
<protein>
    <submittedName>
        <fullName evidence="1">Uncharacterized protein</fullName>
    </submittedName>
</protein>
<reference evidence="2" key="1">
    <citation type="journal article" date="2019" name="Int. J. Syst. Evol. Microbiol.">
        <title>The Global Catalogue of Microorganisms (GCM) 10K type strain sequencing project: providing services to taxonomists for standard genome sequencing and annotation.</title>
        <authorList>
            <consortium name="The Broad Institute Genomics Platform"/>
            <consortium name="The Broad Institute Genome Sequencing Center for Infectious Disease"/>
            <person name="Wu L."/>
            <person name="Ma J."/>
        </authorList>
    </citation>
    <scope>NUCLEOTIDE SEQUENCE [LARGE SCALE GENOMIC DNA]</scope>
    <source>
        <strain evidence="2">CGMCC 4.7204</strain>
    </source>
</reference>
<name>A0ABV8LAW3_9NOCA</name>
<dbReference type="Proteomes" id="UP001595767">
    <property type="component" value="Unassembled WGS sequence"/>
</dbReference>
<evidence type="ECO:0000313" key="1">
    <source>
        <dbReference type="EMBL" id="MFC4127939.1"/>
    </source>
</evidence>
<keyword evidence="2" id="KW-1185">Reference proteome</keyword>
<dbReference type="EMBL" id="JBHSBA010000015">
    <property type="protein sequence ID" value="MFC4127939.1"/>
    <property type="molecule type" value="Genomic_DNA"/>
</dbReference>
<dbReference type="RefSeq" id="WP_378553660.1">
    <property type="nucleotide sequence ID" value="NZ_JBHSBA010000015.1"/>
</dbReference>
<dbReference type="SUPFAM" id="SSF53335">
    <property type="entry name" value="S-adenosyl-L-methionine-dependent methyltransferases"/>
    <property type="match status" value="1"/>
</dbReference>
<sequence length="161" mass="17891">MTYLDENARARKAFADPGRPLSLLRAHRRYTAEPAIAFVPGDSTRTLAELLAGRWDLAISLYAGPISEHVARCLRPGGWLLVNRSHADAGLAHLNARFELAAAVHHRSGTYRLSTDDLDHYFQPARPPHPTREELLADGRGARYLRPADAYLFRLSGPTGR</sequence>
<proteinExistence type="predicted"/>
<accession>A0ABV8LAW3</accession>
<evidence type="ECO:0000313" key="2">
    <source>
        <dbReference type="Proteomes" id="UP001595767"/>
    </source>
</evidence>
<dbReference type="Gene3D" id="3.40.50.150">
    <property type="entry name" value="Vaccinia Virus protein VP39"/>
    <property type="match status" value="1"/>
</dbReference>
<organism evidence="1 2">
    <name type="scientific">Nocardia rhizosphaerae</name>
    <dbReference type="NCBI Taxonomy" id="1691571"/>
    <lineage>
        <taxon>Bacteria</taxon>
        <taxon>Bacillati</taxon>
        <taxon>Actinomycetota</taxon>
        <taxon>Actinomycetes</taxon>
        <taxon>Mycobacteriales</taxon>
        <taxon>Nocardiaceae</taxon>
        <taxon>Nocardia</taxon>
    </lineage>
</organism>
<comment type="caution">
    <text evidence="1">The sequence shown here is derived from an EMBL/GenBank/DDBJ whole genome shotgun (WGS) entry which is preliminary data.</text>
</comment>
<dbReference type="InterPro" id="IPR029063">
    <property type="entry name" value="SAM-dependent_MTases_sf"/>
</dbReference>